<keyword evidence="2" id="KW-1185">Reference proteome</keyword>
<sequence length="240" mass="27227">MQYMLGKHDLTGCRFLDIGCGSGIFSLAANMLGAEYVESFDYDQNSVQATLAIRQRYGIAVEKWHIQQGSVLDSQFMQTIGMADVVYSWGVLHHTGSMWAAIQAAAQKVQPGGVFALSIYNEVHNPIMTSARWLKLKRFYNQAPTLVQRGLEALYAAAFIAVDAAKFHNPLTTIQRYNRDEQRGMDFWHDVRDWLGGYPYEYANPGAIFTFLHKEMGFELMYLNTSYGSGCNEFTFRRPV</sequence>
<name>E1IC17_9CHLR</name>
<dbReference type="CDD" id="cd02440">
    <property type="entry name" value="AdoMet_MTases"/>
    <property type="match status" value="1"/>
</dbReference>
<comment type="caution">
    <text evidence="1">The sequence shown here is derived from an EMBL/GenBank/DDBJ whole genome shotgun (WGS) entry which is preliminary data.</text>
</comment>
<accession>E1IC17</accession>
<dbReference type="SUPFAM" id="SSF53335">
    <property type="entry name" value="S-adenosyl-L-methionine-dependent methyltransferases"/>
    <property type="match status" value="1"/>
</dbReference>
<dbReference type="InterPro" id="IPR029063">
    <property type="entry name" value="SAM-dependent_MTases_sf"/>
</dbReference>
<dbReference type="Pfam" id="PF13489">
    <property type="entry name" value="Methyltransf_23"/>
    <property type="match status" value="1"/>
</dbReference>
<dbReference type="eggNOG" id="COG2264">
    <property type="taxonomic scope" value="Bacteria"/>
</dbReference>
<gene>
    <name evidence="1" type="ORF">OSCT_0868</name>
</gene>
<protein>
    <submittedName>
        <fullName evidence="1">Methyltransferase type 12</fullName>
    </submittedName>
</protein>
<reference evidence="1 2" key="1">
    <citation type="journal article" date="2011" name="J. Bacteriol.">
        <title>Draft genome sequence of the anoxygenic filamentous phototrophic bacterium Oscillochloris trichoides subsp. DG-6.</title>
        <authorList>
            <person name="Kuznetsov B.B."/>
            <person name="Ivanovsky R.N."/>
            <person name="Keppen O.I."/>
            <person name="Sukhacheva M.V."/>
            <person name="Bumazhkin B.K."/>
            <person name="Patutina E.O."/>
            <person name="Beletsky A.V."/>
            <person name="Mardanov A.V."/>
            <person name="Baslerov R.V."/>
            <person name="Panteleeva A.N."/>
            <person name="Kolganova T.V."/>
            <person name="Ravin N.V."/>
            <person name="Skryabin K.G."/>
        </authorList>
    </citation>
    <scope>NUCLEOTIDE SEQUENCE [LARGE SCALE GENOMIC DNA]</scope>
    <source>
        <strain evidence="1 2">DG-6</strain>
    </source>
</reference>
<organism evidence="1 2">
    <name type="scientific">Oscillochloris trichoides DG-6</name>
    <dbReference type="NCBI Taxonomy" id="765420"/>
    <lineage>
        <taxon>Bacteria</taxon>
        <taxon>Bacillati</taxon>
        <taxon>Chloroflexota</taxon>
        <taxon>Chloroflexia</taxon>
        <taxon>Chloroflexales</taxon>
        <taxon>Chloroflexineae</taxon>
        <taxon>Oscillochloridaceae</taxon>
        <taxon>Oscillochloris</taxon>
    </lineage>
</organism>
<evidence type="ECO:0000313" key="2">
    <source>
        <dbReference type="Proteomes" id="UP000054010"/>
    </source>
</evidence>
<dbReference type="Gene3D" id="3.40.50.150">
    <property type="entry name" value="Vaccinia Virus protein VP39"/>
    <property type="match status" value="1"/>
</dbReference>
<keyword evidence="1" id="KW-0489">Methyltransferase</keyword>
<dbReference type="GO" id="GO:0008168">
    <property type="term" value="F:methyltransferase activity"/>
    <property type="evidence" value="ECO:0007669"/>
    <property type="project" value="UniProtKB-KW"/>
</dbReference>
<dbReference type="STRING" id="765420.OSCT_0868"/>
<evidence type="ECO:0000313" key="1">
    <source>
        <dbReference type="EMBL" id="EFO81279.1"/>
    </source>
</evidence>
<dbReference type="AlphaFoldDB" id="E1IC17"/>
<dbReference type="Proteomes" id="UP000054010">
    <property type="component" value="Unassembled WGS sequence"/>
</dbReference>
<dbReference type="GO" id="GO:0032259">
    <property type="term" value="P:methylation"/>
    <property type="evidence" value="ECO:0007669"/>
    <property type="project" value="UniProtKB-KW"/>
</dbReference>
<keyword evidence="1" id="KW-0808">Transferase</keyword>
<dbReference type="HOGENOM" id="CLU_057664_0_0_0"/>
<proteinExistence type="predicted"/>
<dbReference type="EMBL" id="ADVR01000018">
    <property type="protein sequence ID" value="EFO81279.1"/>
    <property type="molecule type" value="Genomic_DNA"/>
</dbReference>